<dbReference type="Pfam" id="PF03450">
    <property type="entry name" value="CO_deh_flav_C"/>
    <property type="match status" value="1"/>
</dbReference>
<dbReference type="InterPro" id="IPR036683">
    <property type="entry name" value="CO_DH_flav_C_dom_sf"/>
</dbReference>
<dbReference type="InterPro" id="IPR016166">
    <property type="entry name" value="FAD-bd_PCMH"/>
</dbReference>
<dbReference type="PANTHER" id="PTHR42659">
    <property type="entry name" value="XANTHINE DEHYDROGENASE SUBUNIT C-RELATED"/>
    <property type="match status" value="1"/>
</dbReference>
<dbReference type="GO" id="GO:0016491">
    <property type="term" value="F:oxidoreductase activity"/>
    <property type="evidence" value="ECO:0007669"/>
    <property type="project" value="UniProtKB-KW"/>
</dbReference>
<evidence type="ECO:0000256" key="2">
    <source>
        <dbReference type="ARBA" id="ARBA00023002"/>
    </source>
</evidence>
<reference evidence="5" key="1">
    <citation type="submission" date="2018-02" db="EMBL/GenBank/DDBJ databases">
        <authorList>
            <person name="Hausmann B."/>
        </authorList>
    </citation>
    <scope>NUCLEOTIDE SEQUENCE [LARGE SCALE GENOMIC DNA]</scope>
    <source>
        <strain evidence="5">Peat soil MAG SbF1</strain>
    </source>
</reference>
<dbReference type="PROSITE" id="PS51387">
    <property type="entry name" value="FAD_PCMH"/>
    <property type="match status" value="1"/>
</dbReference>
<dbReference type="Pfam" id="PF00941">
    <property type="entry name" value="FAD_binding_5"/>
    <property type="match status" value="1"/>
</dbReference>
<evidence type="ECO:0000313" key="5">
    <source>
        <dbReference type="Proteomes" id="UP000238916"/>
    </source>
</evidence>
<keyword evidence="1" id="KW-0285">Flavoprotein</keyword>
<dbReference type="EMBL" id="OMOF01000423">
    <property type="protein sequence ID" value="SPF50430.1"/>
    <property type="molecule type" value="Genomic_DNA"/>
</dbReference>
<proteinExistence type="predicted"/>
<dbReference type="Gene3D" id="3.30.390.50">
    <property type="entry name" value="CO dehydrogenase flavoprotein, C-terminal domain"/>
    <property type="match status" value="1"/>
</dbReference>
<dbReference type="SMART" id="SM01092">
    <property type="entry name" value="CO_deh_flav_C"/>
    <property type="match status" value="1"/>
</dbReference>
<dbReference type="OrthoDB" id="9789842at2"/>
<dbReference type="InterPro" id="IPR016169">
    <property type="entry name" value="FAD-bd_PCMH_sub2"/>
</dbReference>
<dbReference type="InterPro" id="IPR005107">
    <property type="entry name" value="CO_DH_flav_C"/>
</dbReference>
<protein>
    <submittedName>
        <fullName evidence="4">FAD binding domain in molybdopterin dehydrogenase family protein</fullName>
    </submittedName>
</protein>
<dbReference type="SUPFAM" id="SSF56176">
    <property type="entry name" value="FAD-binding/transporter-associated domain-like"/>
    <property type="match status" value="1"/>
</dbReference>
<dbReference type="InterPro" id="IPR016167">
    <property type="entry name" value="FAD-bd_PCMH_sub1"/>
</dbReference>
<accession>A0A2U3LF37</accession>
<feature type="domain" description="FAD-binding PCMH-type" evidence="3">
    <location>
        <begin position="1"/>
        <end position="174"/>
    </location>
</feature>
<keyword evidence="2" id="KW-0560">Oxidoreductase</keyword>
<dbReference type="PANTHER" id="PTHR42659:SF9">
    <property type="entry name" value="XANTHINE DEHYDROGENASE FAD-BINDING SUBUNIT XDHB-RELATED"/>
    <property type="match status" value="1"/>
</dbReference>
<dbReference type="SUPFAM" id="SSF55447">
    <property type="entry name" value="CO dehydrogenase flavoprotein C-terminal domain-like"/>
    <property type="match status" value="1"/>
</dbReference>
<evidence type="ECO:0000256" key="1">
    <source>
        <dbReference type="ARBA" id="ARBA00022630"/>
    </source>
</evidence>
<organism evidence="4 5">
    <name type="scientific">Candidatus Desulfosporosinus infrequens</name>
    <dbReference type="NCBI Taxonomy" id="2043169"/>
    <lineage>
        <taxon>Bacteria</taxon>
        <taxon>Bacillati</taxon>
        <taxon>Bacillota</taxon>
        <taxon>Clostridia</taxon>
        <taxon>Eubacteriales</taxon>
        <taxon>Desulfitobacteriaceae</taxon>
        <taxon>Desulfosporosinus</taxon>
    </lineage>
</organism>
<sequence>MPKFNFACPMSRSEVMETISLVKEEVAFISGGTDLIIQLTSGQIKPAWLIDLSQIPELNYIKEVDGRLRIGSATTFTQISESDLIAEKARCLGQAASKVGSTQIRNRATLGGNIAKASPAGDSLPALLALDAWVSILSPQGSRRVTFAQLQAGGGSGLQAKELITEIDFPVSEPLAEAQIVSGFAKIGSRTAVTIARLNMAVKVEQDLVSGKIREIRWAVGALGRTPFRLGELELELQGKTINQDLAREIADRLKEAVDRAIPGRSSQEYKRQAIQGLGYDLLYDLFPEQMGVGR</sequence>
<name>A0A2U3LF37_9FIRM</name>
<evidence type="ECO:0000259" key="3">
    <source>
        <dbReference type="PROSITE" id="PS51387"/>
    </source>
</evidence>
<evidence type="ECO:0000313" key="4">
    <source>
        <dbReference type="EMBL" id="SPF50430.1"/>
    </source>
</evidence>
<dbReference type="InterPro" id="IPR051312">
    <property type="entry name" value="Diverse_Substr_Oxidored"/>
</dbReference>
<dbReference type="Gene3D" id="3.30.43.10">
    <property type="entry name" value="Uridine Diphospho-n-acetylenolpyruvylglucosamine Reductase, domain 2"/>
    <property type="match status" value="1"/>
</dbReference>
<dbReference type="InterPro" id="IPR036318">
    <property type="entry name" value="FAD-bd_PCMH-like_sf"/>
</dbReference>
<dbReference type="Gene3D" id="3.30.465.10">
    <property type="match status" value="1"/>
</dbReference>
<gene>
    <name evidence="4" type="ORF">SBF1_480011</name>
</gene>
<dbReference type="Proteomes" id="UP000238916">
    <property type="component" value="Unassembled WGS sequence"/>
</dbReference>
<dbReference type="AlphaFoldDB" id="A0A2U3LF37"/>
<dbReference type="GO" id="GO:0071949">
    <property type="term" value="F:FAD binding"/>
    <property type="evidence" value="ECO:0007669"/>
    <property type="project" value="InterPro"/>
</dbReference>
<dbReference type="InterPro" id="IPR002346">
    <property type="entry name" value="Mopterin_DH_FAD-bd"/>
</dbReference>